<dbReference type="OrthoDB" id="9779233at2"/>
<organism evidence="2 3">
    <name type="scientific">Mycoplasma todarodis</name>
    <dbReference type="NCBI Taxonomy" id="1937191"/>
    <lineage>
        <taxon>Bacteria</taxon>
        <taxon>Bacillati</taxon>
        <taxon>Mycoplasmatota</taxon>
        <taxon>Mollicutes</taxon>
        <taxon>Mycoplasmataceae</taxon>
        <taxon>Mycoplasma</taxon>
    </lineage>
</organism>
<dbReference type="Pfam" id="PF06966">
    <property type="entry name" value="DUF1295"/>
    <property type="match status" value="1"/>
</dbReference>
<dbReference type="Gene3D" id="1.20.120.1630">
    <property type="match status" value="1"/>
</dbReference>
<feature type="transmembrane region" description="Helical" evidence="1">
    <location>
        <begin position="132"/>
        <end position="151"/>
    </location>
</feature>
<dbReference type="AlphaFoldDB" id="A0A4R0XLL8"/>
<keyword evidence="1" id="KW-1133">Transmembrane helix</keyword>
<dbReference type="PANTHER" id="PTHR32251">
    <property type="entry name" value="3-OXO-5-ALPHA-STEROID 4-DEHYDROGENASE"/>
    <property type="match status" value="1"/>
</dbReference>
<name>A0A4R0XLL8_9MOLU</name>
<evidence type="ECO:0008006" key="4">
    <source>
        <dbReference type="Google" id="ProtNLM"/>
    </source>
</evidence>
<proteinExistence type="predicted"/>
<gene>
    <name evidence="2" type="ORF">C4B25_01115</name>
</gene>
<accession>A0A4R0XLL8</accession>
<dbReference type="Proteomes" id="UP000291072">
    <property type="component" value="Unassembled WGS sequence"/>
</dbReference>
<dbReference type="EMBL" id="PSZP01000005">
    <property type="protein sequence ID" value="TCG11563.1"/>
    <property type="molecule type" value="Genomic_DNA"/>
</dbReference>
<dbReference type="GO" id="GO:0016020">
    <property type="term" value="C:membrane"/>
    <property type="evidence" value="ECO:0007669"/>
    <property type="project" value="TreeGrafter"/>
</dbReference>
<dbReference type="PANTHER" id="PTHR32251:SF17">
    <property type="entry name" value="STEROID 5-ALPHA REDUCTASE C-TERMINAL DOMAIN-CONTAINING PROTEIN"/>
    <property type="match status" value="1"/>
</dbReference>
<feature type="transmembrane region" description="Helical" evidence="1">
    <location>
        <begin position="58"/>
        <end position="80"/>
    </location>
</feature>
<protein>
    <recommendedName>
        <fullName evidence="4">Steroid 5-alpha reductase C-terminal domain-containing protein</fullName>
    </recommendedName>
</protein>
<dbReference type="RefSeq" id="WP_131613225.1">
    <property type="nucleotide sequence ID" value="NZ_PSZP01000005.1"/>
</dbReference>
<feature type="transmembrane region" description="Helical" evidence="1">
    <location>
        <begin position="180"/>
        <end position="197"/>
    </location>
</feature>
<keyword evidence="3" id="KW-1185">Reference proteome</keyword>
<reference evidence="2 3" key="1">
    <citation type="submission" date="2018-02" db="EMBL/GenBank/DDBJ databases">
        <title>Mycoplasma marinum and Mycoplasma todarodis sp. nov., moderately halophilic and psychrotolerant mycoplasmas isolated from cephalopods.</title>
        <authorList>
            <person name="Viver T."/>
        </authorList>
    </citation>
    <scope>NUCLEOTIDE SEQUENCE [LARGE SCALE GENOMIC DNA]</scope>
    <source>
        <strain evidence="2 3">5H</strain>
    </source>
</reference>
<dbReference type="InterPro" id="IPR010721">
    <property type="entry name" value="UstE-like"/>
</dbReference>
<keyword evidence="1" id="KW-0812">Transmembrane</keyword>
<feature type="transmembrane region" description="Helical" evidence="1">
    <location>
        <begin position="6"/>
        <end position="28"/>
    </location>
</feature>
<keyword evidence="1" id="KW-0472">Membrane</keyword>
<evidence type="ECO:0000256" key="1">
    <source>
        <dbReference type="SAM" id="Phobius"/>
    </source>
</evidence>
<feature type="transmembrane region" description="Helical" evidence="1">
    <location>
        <begin position="101"/>
        <end position="126"/>
    </location>
</feature>
<evidence type="ECO:0000313" key="2">
    <source>
        <dbReference type="EMBL" id="TCG11563.1"/>
    </source>
</evidence>
<sequence>MNIALELFIIFSISLAINMTFFVLAFMIQKDLFTDITYASTFPITLLAAMLLSDSFGINSIISLIIVGAWSIRLGTFLFIRILKEKVDHRFDKMRNNFYKFFFFWIIQAVTVFIVSLPSYFVVLLGKNEFNLFSLIGIIGTVLALTFETIADAQKFTFLQRNKGQFIQKGLWKISRHPNYFGEYTFWIFNFVFVVLATSSSLVWISILGPLFIMMMLYKVSGLPMLEKGMWRTFKNNPEYLIYVNKTPRIIPFIGLKGMKRGWMDENIGG</sequence>
<evidence type="ECO:0000313" key="3">
    <source>
        <dbReference type="Proteomes" id="UP000291072"/>
    </source>
</evidence>
<comment type="caution">
    <text evidence="2">The sequence shown here is derived from an EMBL/GenBank/DDBJ whole genome shotgun (WGS) entry which is preliminary data.</text>
</comment>